<comment type="caution">
    <text evidence="1">The sequence shown here is derived from an EMBL/GenBank/DDBJ whole genome shotgun (WGS) entry which is preliminary data.</text>
</comment>
<dbReference type="Gene3D" id="3.40.1760.10">
    <property type="entry name" value="YfbM-like super family"/>
    <property type="match status" value="1"/>
</dbReference>
<accession>A0ABW0CQ98</accession>
<dbReference type="EMBL" id="JBHSKM010000024">
    <property type="protein sequence ID" value="MFC5218030.1"/>
    <property type="molecule type" value="Genomic_DNA"/>
</dbReference>
<protein>
    <submittedName>
        <fullName evidence="1">DUF1877 family protein</fullName>
    </submittedName>
</protein>
<reference evidence="2" key="1">
    <citation type="journal article" date="2019" name="Int. J. Syst. Evol. Microbiol.">
        <title>The Global Catalogue of Microorganisms (GCM) 10K type strain sequencing project: providing services to taxonomists for standard genome sequencing and annotation.</title>
        <authorList>
            <consortium name="The Broad Institute Genomics Platform"/>
            <consortium name="The Broad Institute Genome Sequencing Center for Infectious Disease"/>
            <person name="Wu L."/>
            <person name="Ma J."/>
        </authorList>
    </citation>
    <scope>NUCLEOTIDE SEQUENCE [LARGE SCALE GENOMIC DNA]</scope>
    <source>
        <strain evidence="2">KCTC 42586</strain>
    </source>
</reference>
<organism evidence="1 2">
    <name type="scientific">Streptomyces coerulescens</name>
    <dbReference type="NCBI Taxonomy" id="29304"/>
    <lineage>
        <taxon>Bacteria</taxon>
        <taxon>Bacillati</taxon>
        <taxon>Actinomycetota</taxon>
        <taxon>Actinomycetes</taxon>
        <taxon>Kitasatosporales</taxon>
        <taxon>Streptomycetaceae</taxon>
        <taxon>Streptomyces</taxon>
    </lineage>
</organism>
<dbReference type="InterPro" id="IPR035944">
    <property type="entry name" value="YfbM-like_sf"/>
</dbReference>
<evidence type="ECO:0000313" key="1">
    <source>
        <dbReference type="EMBL" id="MFC5218030.1"/>
    </source>
</evidence>
<proteinExistence type="predicted"/>
<sequence length="163" mass="17307">MTAEYLERCRTAAAESPGATPDWDPPPEDLLDTDWAIWGLIHHCRATHAAGDLIALLDRAVSGDPGADIGFLDHAEVYDGFDGPPQLLTTTAVAAVAHALASVDLDGVLSDLPPTTEEAAAACGFGPGFNGDVRAYLTHHFAAMREFYDGAARQGRCMVVWTD</sequence>
<dbReference type="RefSeq" id="WP_380860046.1">
    <property type="nucleotide sequence ID" value="NZ_JBHSKM010000024.1"/>
</dbReference>
<evidence type="ECO:0000313" key="2">
    <source>
        <dbReference type="Proteomes" id="UP001596263"/>
    </source>
</evidence>
<dbReference type="InterPro" id="IPR015068">
    <property type="entry name" value="DUF1877"/>
</dbReference>
<keyword evidence="2" id="KW-1185">Reference proteome</keyword>
<gene>
    <name evidence="1" type="ORF">ACFPQ9_29765</name>
</gene>
<dbReference type="Pfam" id="PF08974">
    <property type="entry name" value="DUF1877"/>
    <property type="match status" value="1"/>
</dbReference>
<name>A0ABW0CQ98_STRCD</name>
<dbReference type="Proteomes" id="UP001596263">
    <property type="component" value="Unassembled WGS sequence"/>
</dbReference>